<evidence type="ECO:0000313" key="7">
    <source>
        <dbReference type="EMBL" id="OTI57874.1"/>
    </source>
</evidence>
<dbReference type="InterPro" id="IPR019887">
    <property type="entry name" value="Tscrpt_reg_AsnC/Lrp_C"/>
</dbReference>
<evidence type="ECO:0000313" key="17">
    <source>
        <dbReference type="Proteomes" id="UP000644192"/>
    </source>
</evidence>
<dbReference type="InterPro" id="IPR011991">
    <property type="entry name" value="ArsR-like_HTH"/>
</dbReference>
<reference evidence="11" key="10">
    <citation type="submission" date="2023-06" db="EMBL/GenBank/DDBJ databases">
        <authorList>
            <consortium name="Clinical and Environmental Microbiology Branch: Whole genome sequencing antimicrobial resistance pathogens in the healthcare setting"/>
        </authorList>
    </citation>
    <scope>NUCLEOTIDE SEQUENCE</scope>
    <source>
        <strain evidence="11">2021CK-01020</strain>
    </source>
</reference>
<dbReference type="KEGG" id="paeb:NCGM1900_4399"/>
<reference evidence="5" key="2">
    <citation type="submission" date="2015-06" db="EMBL/GenBank/DDBJ databases">
        <authorList>
            <person name="Radhakrishnan R."/>
            <person name="Underwood A."/>
            <person name="Al-Shahib A."/>
        </authorList>
    </citation>
    <scope>NUCLEOTIDE SEQUENCE</scope>
    <source>
        <strain evidence="5">P19_London_7_VIM_2_05_10</strain>
    </source>
</reference>
<dbReference type="OMA" id="IFQQWEC"/>
<dbReference type="eggNOG" id="COG1522">
    <property type="taxonomic scope" value="Bacteria"/>
</dbReference>
<keyword evidence="1" id="KW-0805">Transcription regulation</keyword>
<protein>
    <submittedName>
        <fullName evidence="7 11">Transcriptional regulator</fullName>
    </submittedName>
    <submittedName>
        <fullName evidence="5">Leucine-responsive regulatory protein</fullName>
    </submittedName>
    <submittedName>
        <fullName evidence="8">Lrp/AsnC family transcriptional regulator</fullName>
    </submittedName>
    <submittedName>
        <fullName evidence="6">Winged helix-turn-helix transcriptional regulator</fullName>
    </submittedName>
</protein>
<dbReference type="EMBL" id="CVVU01000263">
    <property type="protein sequence ID" value="CRQ01203.1"/>
    <property type="molecule type" value="Genomic_DNA"/>
</dbReference>
<dbReference type="Gene3D" id="3.30.70.920">
    <property type="match status" value="1"/>
</dbReference>
<reference evidence="13" key="4">
    <citation type="submission" date="2017-05" db="EMBL/GenBank/DDBJ databases">
        <authorList>
            <person name="Giani T."/>
            <person name="Arena F."/>
            <person name="Pollini S."/>
            <person name="Di Pilato V."/>
            <person name="D'Andrea M.M."/>
            <person name="Henrici De Angelis L."/>
            <person name="Bassetti M."/>
            <person name="Rossolini G.M."/>
        </authorList>
    </citation>
    <scope>NUCLEOTIDE SEQUENCE [LARGE SCALE GENOMIC DNA]</scope>
    <source>
        <strain evidence="13">S567_C10_BS</strain>
    </source>
</reference>
<dbReference type="EMBL" id="RBSQ01000593">
    <property type="protein sequence ID" value="RMS55277.1"/>
    <property type="molecule type" value="Genomic_DNA"/>
</dbReference>
<dbReference type="EMBL" id="NFFZ01000015">
    <property type="protein sequence ID" value="OTI57874.1"/>
    <property type="molecule type" value="Genomic_DNA"/>
</dbReference>
<name>A0A071KVA3_PSEAI</name>
<reference evidence="10 16" key="8">
    <citation type="submission" date="2019-01" db="EMBL/GenBank/DDBJ databases">
        <title>The Pseudomonas aeruginosa pan-genome provides new insights on its population structure, horizontal gene transfer and pathogenicity.</title>
        <authorList>
            <person name="Freschi L."/>
            <person name="Vincent A.T."/>
            <person name="Jeukens J."/>
            <person name="Emond-Rheault J.-G."/>
            <person name="Kukavica-Ibrulj I."/>
            <person name="Dupont M.-J."/>
            <person name="Charette S.J."/>
            <person name="Boyle B."/>
            <person name="Levesque R.C."/>
        </authorList>
    </citation>
    <scope>NUCLEOTIDE SEQUENCE [LARGE SCALE GENOMIC DNA]</scope>
    <source>
        <strain evidence="10 16">PA-W36</strain>
    </source>
</reference>
<evidence type="ECO:0000313" key="9">
    <source>
        <dbReference type="EMBL" id="RMS55277.1"/>
    </source>
</evidence>
<dbReference type="SMART" id="SM00344">
    <property type="entry name" value="HTH_ASNC"/>
    <property type="match status" value="1"/>
</dbReference>
<dbReference type="InterPro" id="IPR036388">
    <property type="entry name" value="WH-like_DNA-bd_sf"/>
</dbReference>
<feature type="domain" description="HTH asnC-type" evidence="4">
    <location>
        <begin position="3"/>
        <end position="64"/>
    </location>
</feature>
<evidence type="ECO:0000313" key="12">
    <source>
        <dbReference type="Proteomes" id="UP000045039"/>
    </source>
</evidence>
<evidence type="ECO:0000313" key="11">
    <source>
        <dbReference type="EMBL" id="WOS74854.1"/>
    </source>
</evidence>
<evidence type="ECO:0000313" key="10">
    <source>
        <dbReference type="EMBL" id="RPM13382.1"/>
    </source>
</evidence>
<reference evidence="9 15" key="7">
    <citation type="submission" date="2018-08" db="EMBL/GenBank/DDBJ databases">
        <title>Recombination of ecologically and evolutionarily significant loci maintains genetic cohesion in the Pseudomonas syringae species complex.</title>
        <authorList>
            <person name="Dillon M."/>
            <person name="Thakur S."/>
            <person name="Almeida R.N.D."/>
            <person name="Weir B.S."/>
            <person name="Guttman D.S."/>
        </authorList>
    </citation>
    <scope>NUCLEOTIDE SEQUENCE [LARGE SCALE GENOMIC DNA]</scope>
    <source>
        <strain evidence="9 15">ICMP 7846</strain>
    </source>
</reference>
<dbReference type="EMBL" id="WXZT01000016">
    <property type="protein sequence ID" value="MZZ15235.1"/>
    <property type="molecule type" value="Genomic_DNA"/>
</dbReference>
<dbReference type="FunFam" id="1.10.10.10:FF:000186">
    <property type="entry name" value="AsnC family transcriptional regulator"/>
    <property type="match status" value="1"/>
</dbReference>
<dbReference type="PRINTS" id="PR00033">
    <property type="entry name" value="HTHASNC"/>
</dbReference>
<dbReference type="SMR" id="A0A071KVA3"/>
<dbReference type="Proteomes" id="UP000270834">
    <property type="component" value="Unassembled WGS sequence"/>
</dbReference>
<reference evidence="8 14" key="6">
    <citation type="submission" date="2018-07" db="EMBL/GenBank/DDBJ databases">
        <title>Mechanisms of high-level aminoglycoside resistance among Gram-negative pathogens in Brazil.</title>
        <authorList>
            <person name="Ballaben A.S."/>
            <person name="Darini A.L.C."/>
            <person name="Doi Y."/>
        </authorList>
    </citation>
    <scope>NUCLEOTIDE SEQUENCE [LARGE SCALE GENOMIC DNA]</scope>
    <source>
        <strain evidence="8 14">B2-305</strain>
    </source>
</reference>
<reference evidence="12" key="1">
    <citation type="submission" date="2015-06" db="EMBL/GenBank/DDBJ databases">
        <authorList>
            <person name="Radhakrishnan Rajesh"/>
            <person name="Underwood Anthony"/>
            <person name="Al-Shahib Ali"/>
        </authorList>
    </citation>
    <scope>NUCLEOTIDE SEQUENCE [LARGE SCALE GENOMIC DNA]</scope>
    <source>
        <strain evidence="12">P19_London_7_VIM_2_05_10</strain>
    </source>
</reference>
<evidence type="ECO:0000259" key="4">
    <source>
        <dbReference type="PROSITE" id="PS50956"/>
    </source>
</evidence>
<dbReference type="CDD" id="cd00090">
    <property type="entry name" value="HTH_ARSR"/>
    <property type="match status" value="1"/>
</dbReference>
<dbReference type="AlphaFoldDB" id="A0A071KVA3"/>
<dbReference type="PROSITE" id="PS50956">
    <property type="entry name" value="HTH_ASNC_2"/>
    <property type="match status" value="1"/>
</dbReference>
<dbReference type="GO" id="GO:0005829">
    <property type="term" value="C:cytosol"/>
    <property type="evidence" value="ECO:0007669"/>
    <property type="project" value="TreeGrafter"/>
</dbReference>
<keyword evidence="2" id="KW-0238">DNA-binding</keyword>
<accession>A0A071KVA3</accession>
<dbReference type="Pfam" id="PF13412">
    <property type="entry name" value="HTH_24"/>
    <property type="match status" value="1"/>
</dbReference>
<evidence type="ECO:0000256" key="3">
    <source>
        <dbReference type="ARBA" id="ARBA00023163"/>
    </source>
</evidence>
<keyword evidence="3" id="KW-0804">Transcription</keyword>
<dbReference type="InterPro" id="IPR019888">
    <property type="entry name" value="Tscrpt_reg_AsnC-like"/>
</dbReference>
<dbReference type="Proteomes" id="UP000045039">
    <property type="component" value="Unassembled WGS sequence"/>
</dbReference>
<accession>A0A1S1C7E4</accession>
<dbReference type="EMBL" id="CP136986">
    <property type="protein sequence ID" value="WOS74854.1"/>
    <property type="molecule type" value="Genomic_DNA"/>
</dbReference>
<dbReference type="RefSeq" id="WP_003088777.1">
    <property type="nucleotide sequence ID" value="NZ_AP014622.1"/>
</dbReference>
<evidence type="ECO:0000313" key="15">
    <source>
        <dbReference type="Proteomes" id="UP000270834"/>
    </source>
</evidence>
<gene>
    <name evidence="5" type="primary">lrp_6</name>
    <name evidence="11" type="synonym">kynR</name>
    <name evidence="9" type="ORF">ALP65_03233</name>
    <name evidence="7" type="ORF">CAZ10_24685</name>
    <name evidence="8" type="ORF">DT376_26085</name>
    <name evidence="6" type="ORF">GUL26_23550</name>
    <name evidence="10" type="ORF">IPC1295_17430</name>
    <name evidence="11" type="ORF">L4V69_20295</name>
    <name evidence="5" type="ORF">PAERUG_P19_London_7_VIM_2_05_10_06365</name>
</gene>
<dbReference type="Gene3D" id="1.10.10.10">
    <property type="entry name" value="Winged helix-like DNA-binding domain superfamily/Winged helix DNA-binding domain"/>
    <property type="match status" value="1"/>
</dbReference>
<dbReference type="EMBL" id="QORE01001130">
    <property type="protein sequence ID" value="RCI72003.1"/>
    <property type="molecule type" value="Genomic_DNA"/>
</dbReference>
<dbReference type="SUPFAM" id="SSF54909">
    <property type="entry name" value="Dimeric alpha+beta barrel"/>
    <property type="match status" value="1"/>
</dbReference>
<evidence type="ECO:0000313" key="16">
    <source>
        <dbReference type="Proteomes" id="UP000284767"/>
    </source>
</evidence>
<dbReference type="GO" id="GO:0006355">
    <property type="term" value="P:regulation of DNA-templated transcription"/>
    <property type="evidence" value="ECO:0007669"/>
    <property type="project" value="UniProtKB-ARBA"/>
</dbReference>
<dbReference type="PANTHER" id="PTHR30154:SF46">
    <property type="entry name" value="TRANSCRIPTIONAL REGULATORY PROTEIN"/>
    <property type="match status" value="1"/>
</dbReference>
<evidence type="ECO:0000313" key="6">
    <source>
        <dbReference type="EMBL" id="MZZ15235.1"/>
    </source>
</evidence>
<dbReference type="Pfam" id="PF01037">
    <property type="entry name" value="AsnC_trans_reg"/>
    <property type="match status" value="1"/>
</dbReference>
<dbReference type="SUPFAM" id="SSF46785">
    <property type="entry name" value="Winged helix' DNA-binding domain"/>
    <property type="match status" value="1"/>
</dbReference>
<reference evidence="6" key="9">
    <citation type="submission" date="2020-01" db="EMBL/GenBank/DDBJ databases">
        <title>Bacteria Cultured from War Wounds Associated with the Conflict in Eastern Ukraine.</title>
        <authorList>
            <person name="Snesrud E."/>
            <person name="Galac M.R."/>
            <person name="Mc Gann P."/>
            <person name="Valentine K."/>
            <person name="Viacheslav K."/>
        </authorList>
    </citation>
    <scope>NUCLEOTIDE SEQUENCE</scope>
    <source>
        <strain evidence="6">VNMU148</strain>
    </source>
</reference>
<dbReference type="Proteomes" id="UP000194857">
    <property type="component" value="Unassembled WGS sequence"/>
</dbReference>
<dbReference type="InterPro" id="IPR036390">
    <property type="entry name" value="WH_DNA-bd_sf"/>
</dbReference>
<dbReference type="GO" id="GO:0043200">
    <property type="term" value="P:response to amino acid"/>
    <property type="evidence" value="ECO:0007669"/>
    <property type="project" value="TreeGrafter"/>
</dbReference>
<proteinExistence type="predicted"/>
<evidence type="ECO:0000256" key="2">
    <source>
        <dbReference type="ARBA" id="ARBA00023125"/>
    </source>
</evidence>
<evidence type="ECO:0000313" key="8">
    <source>
        <dbReference type="EMBL" id="RCI72003.1"/>
    </source>
</evidence>
<evidence type="ECO:0000313" key="13">
    <source>
        <dbReference type="Proteomes" id="UP000194857"/>
    </source>
</evidence>
<dbReference type="PANTHER" id="PTHR30154">
    <property type="entry name" value="LEUCINE-RESPONSIVE REGULATORY PROTEIN"/>
    <property type="match status" value="1"/>
</dbReference>
<dbReference type="InterPro" id="IPR011008">
    <property type="entry name" value="Dimeric_a/b-barrel"/>
</dbReference>
<dbReference type="Proteomes" id="UP000253594">
    <property type="component" value="Unassembled WGS sequence"/>
</dbReference>
<dbReference type="Proteomes" id="UP000284767">
    <property type="component" value="Unassembled WGS sequence"/>
</dbReference>
<evidence type="ECO:0000313" key="14">
    <source>
        <dbReference type="Proteomes" id="UP000253594"/>
    </source>
</evidence>
<dbReference type="Proteomes" id="UP000644192">
    <property type="component" value="Unassembled WGS sequence"/>
</dbReference>
<reference evidence="11" key="11">
    <citation type="submission" date="2023-10" db="EMBL/GenBank/DDBJ databases">
        <title>Pathogen: clinical or host-associated sample.</title>
        <authorList>
            <person name="Hergert J."/>
            <person name="Casey R."/>
            <person name="Wagner J."/>
            <person name="Young E.L."/>
            <person name="Oakeson K.F."/>
        </authorList>
    </citation>
    <scope>NUCLEOTIDE SEQUENCE</scope>
    <source>
        <strain evidence="11">2021CK-01020</strain>
    </source>
</reference>
<reference evidence="7" key="3">
    <citation type="submission" date="2017-05" db="EMBL/GenBank/DDBJ databases">
        <authorList>
            <person name="Song R."/>
            <person name="Chenine A.L."/>
            <person name="Ruprecht R.M."/>
        </authorList>
    </citation>
    <scope>NUCLEOTIDE SEQUENCE [LARGE SCALE GENOMIC DNA]</scope>
    <source>
        <strain evidence="7">S567_C10_BS</strain>
    </source>
</reference>
<evidence type="ECO:0000256" key="1">
    <source>
        <dbReference type="ARBA" id="ARBA00023015"/>
    </source>
</evidence>
<dbReference type="Proteomes" id="UP001297540">
    <property type="component" value="Chromosome"/>
</dbReference>
<evidence type="ECO:0000313" key="5">
    <source>
        <dbReference type="EMBL" id="CRQ01203.1"/>
    </source>
</evidence>
<dbReference type="GO" id="GO:0043565">
    <property type="term" value="F:sequence-specific DNA binding"/>
    <property type="evidence" value="ECO:0007669"/>
    <property type="project" value="InterPro"/>
</dbReference>
<reference evidence="10 16" key="5">
    <citation type="submission" date="2017-08" db="EMBL/GenBank/DDBJ databases">
        <authorList>
            <person name="Feschi L."/>
            <person name="Jeukens J."/>
            <person name="Emond-Rheault J.-G."/>
            <person name="Kukavica-Ibrulj I."/>
            <person name="Boyle B."/>
            <person name="Levesque R.C."/>
        </authorList>
    </citation>
    <scope>NUCLEOTIDE SEQUENCE [LARGE SCALE GENOMIC DNA]</scope>
    <source>
        <strain evidence="10 16">PA-W36</strain>
    </source>
</reference>
<sequence>MSLDAIDLRILRHLQQDGRMSNQDLAEKVSLSPSACLRRLRLLESEGIIRGYSVELDAERLGVELEAIVHVSLRQDVEGWHEAFIARVRDWPEVVTAYVVTGATNYVLRVRARNLKHYSDFIVNKLNRAAGVTDIRSEIVLQEIKAGADLLDLVNLKS</sequence>
<organism evidence="6 17">
    <name type="scientific">Pseudomonas aeruginosa</name>
    <dbReference type="NCBI Taxonomy" id="287"/>
    <lineage>
        <taxon>Bacteria</taxon>
        <taxon>Pseudomonadati</taxon>
        <taxon>Pseudomonadota</taxon>
        <taxon>Gammaproteobacteria</taxon>
        <taxon>Pseudomonadales</taxon>
        <taxon>Pseudomonadaceae</taxon>
        <taxon>Pseudomonas</taxon>
    </lineage>
</organism>
<dbReference type="EMBL" id="NSNE01000010">
    <property type="protein sequence ID" value="RPM13382.1"/>
    <property type="molecule type" value="Genomic_DNA"/>
</dbReference>
<dbReference type="InterPro" id="IPR000485">
    <property type="entry name" value="AsnC-type_HTH_dom"/>
</dbReference>